<dbReference type="InterPro" id="IPR013096">
    <property type="entry name" value="Cupin_2"/>
</dbReference>
<feature type="region of interest" description="Disordered" evidence="1">
    <location>
        <begin position="1"/>
        <end position="26"/>
    </location>
</feature>
<comment type="caution">
    <text evidence="3">The sequence shown here is derived from an EMBL/GenBank/DDBJ whole genome shotgun (WGS) entry which is preliminary data.</text>
</comment>
<evidence type="ECO:0000313" key="3">
    <source>
        <dbReference type="EMBL" id="KAF7319235.1"/>
    </source>
</evidence>
<feature type="domain" description="Cupin type-2" evidence="2">
    <location>
        <begin position="89"/>
        <end position="152"/>
    </location>
</feature>
<dbReference type="CDD" id="cd02231">
    <property type="entry name" value="cupin_BLL6423-like"/>
    <property type="match status" value="1"/>
</dbReference>
<dbReference type="InterPro" id="IPR047142">
    <property type="entry name" value="OryJ/VirC-like"/>
</dbReference>
<reference evidence="3" key="1">
    <citation type="submission" date="2020-05" db="EMBL/GenBank/DDBJ databases">
        <title>Mycena genomes resolve the evolution of fungal bioluminescence.</title>
        <authorList>
            <person name="Tsai I.J."/>
        </authorList>
    </citation>
    <scope>NUCLEOTIDE SEQUENCE</scope>
    <source>
        <strain evidence="3">110903Hualien_Pintung</strain>
    </source>
</reference>
<sequence>MSASPYPPVRRVVTGHTPEGESSVLKDMHQPPRFWYPGATSPIYDLHWTSEAPARLDTELTSPNREWVDESLGHPEVVSPNGSVFRALDMAPGDSSPWHRTESCDYVIVMKGIISLELQHGEPTVLKTGDVIVQRATMHRWVNKSAVEWATIYYVAVPAIPVEVGGKKLEAYFPPQ</sequence>
<proteinExistence type="predicted"/>
<dbReference type="AlphaFoldDB" id="A0A8H6THX2"/>
<evidence type="ECO:0000313" key="4">
    <source>
        <dbReference type="Proteomes" id="UP000613580"/>
    </source>
</evidence>
<dbReference type="PANTHER" id="PTHR36156:SF2">
    <property type="entry name" value="CUPIN TYPE-2 DOMAIN-CONTAINING PROTEIN"/>
    <property type="match status" value="1"/>
</dbReference>
<organism evidence="3 4">
    <name type="scientific">Mycena chlorophos</name>
    <name type="common">Agaric fungus</name>
    <name type="synonym">Agaricus chlorophos</name>
    <dbReference type="NCBI Taxonomy" id="658473"/>
    <lineage>
        <taxon>Eukaryota</taxon>
        <taxon>Fungi</taxon>
        <taxon>Dikarya</taxon>
        <taxon>Basidiomycota</taxon>
        <taxon>Agaricomycotina</taxon>
        <taxon>Agaricomycetes</taxon>
        <taxon>Agaricomycetidae</taxon>
        <taxon>Agaricales</taxon>
        <taxon>Marasmiineae</taxon>
        <taxon>Mycenaceae</taxon>
        <taxon>Mycena</taxon>
    </lineage>
</organism>
<dbReference type="SUPFAM" id="SSF51182">
    <property type="entry name" value="RmlC-like cupins"/>
    <property type="match status" value="1"/>
</dbReference>
<dbReference type="InterPro" id="IPR011051">
    <property type="entry name" value="RmlC_Cupin_sf"/>
</dbReference>
<name>A0A8H6THX2_MYCCL</name>
<dbReference type="PANTHER" id="PTHR36156">
    <property type="entry name" value="SLR2101 PROTEIN"/>
    <property type="match status" value="1"/>
</dbReference>
<keyword evidence="4" id="KW-1185">Reference proteome</keyword>
<accession>A0A8H6THX2</accession>
<dbReference type="InterPro" id="IPR014710">
    <property type="entry name" value="RmlC-like_jellyroll"/>
</dbReference>
<dbReference type="EMBL" id="JACAZE010000003">
    <property type="protein sequence ID" value="KAF7319235.1"/>
    <property type="molecule type" value="Genomic_DNA"/>
</dbReference>
<evidence type="ECO:0000256" key="1">
    <source>
        <dbReference type="SAM" id="MobiDB-lite"/>
    </source>
</evidence>
<dbReference type="Gene3D" id="2.60.120.10">
    <property type="entry name" value="Jelly Rolls"/>
    <property type="match status" value="1"/>
</dbReference>
<protein>
    <submittedName>
        <fullName evidence="3">Cupin-2 domain-containing protein</fullName>
    </submittedName>
</protein>
<evidence type="ECO:0000259" key="2">
    <source>
        <dbReference type="Pfam" id="PF07883"/>
    </source>
</evidence>
<gene>
    <name evidence="3" type="ORF">HMN09_00260900</name>
</gene>
<dbReference type="Proteomes" id="UP000613580">
    <property type="component" value="Unassembled WGS sequence"/>
</dbReference>
<dbReference type="OrthoDB" id="5840532at2759"/>
<dbReference type="Pfam" id="PF07883">
    <property type="entry name" value="Cupin_2"/>
    <property type="match status" value="1"/>
</dbReference>